<proteinExistence type="predicted"/>
<dbReference type="AlphaFoldDB" id="A0A3B0TWR5"/>
<keyword evidence="1" id="KW-1133">Transmembrane helix</keyword>
<sequence length="258" mass="29388">MLRYRTINALTIVLLLLLSYFDRSYNIPWWYYALLILGWILITIFGSFLIRWNYHLTSLHSNKNCINNEVAISFDDGPNSEYTPKVLALLKQYEAKATFFCIGENIEPHNDLLKKIIEEGHLVGNHTYTHSKGFGFFGTKKVIDELQKTNSIVHKLTGKEMRLYRPAFGVTNPNIKKALAINGVQSIGWSVRSLDTTDLSEAAIVKRITSNISKGDIILLHDTSAKTVAVLEQLLLFLQEKKLRSVTVDRLLQIEAYA</sequence>
<protein>
    <submittedName>
        <fullName evidence="3">Polysaccharide deacetylase</fullName>
    </submittedName>
</protein>
<dbReference type="InterPro" id="IPR050248">
    <property type="entry name" value="Polysacc_deacetylase_ArnD"/>
</dbReference>
<dbReference type="EMBL" id="UOEL01000097">
    <property type="protein sequence ID" value="VAW12974.1"/>
    <property type="molecule type" value="Genomic_DNA"/>
</dbReference>
<evidence type="ECO:0000313" key="3">
    <source>
        <dbReference type="EMBL" id="VAW12974.1"/>
    </source>
</evidence>
<dbReference type="PANTHER" id="PTHR10587">
    <property type="entry name" value="GLYCOSYL TRANSFERASE-RELATED"/>
    <property type="match status" value="1"/>
</dbReference>
<feature type="domain" description="NodB homology" evidence="2">
    <location>
        <begin position="68"/>
        <end position="246"/>
    </location>
</feature>
<dbReference type="GO" id="GO:0016810">
    <property type="term" value="F:hydrolase activity, acting on carbon-nitrogen (but not peptide) bonds"/>
    <property type="evidence" value="ECO:0007669"/>
    <property type="project" value="InterPro"/>
</dbReference>
<dbReference type="CDD" id="cd10917">
    <property type="entry name" value="CE4_NodB_like_6s_7s"/>
    <property type="match status" value="1"/>
</dbReference>
<accession>A0A3B0TWR5</accession>
<dbReference type="Gene3D" id="3.20.20.370">
    <property type="entry name" value="Glycoside hydrolase/deacetylase"/>
    <property type="match status" value="1"/>
</dbReference>
<evidence type="ECO:0000256" key="1">
    <source>
        <dbReference type="SAM" id="Phobius"/>
    </source>
</evidence>
<gene>
    <name evidence="3" type="ORF">MNBD_BACTEROID03-1797</name>
</gene>
<reference evidence="3" key="1">
    <citation type="submission" date="2018-06" db="EMBL/GenBank/DDBJ databases">
        <authorList>
            <person name="Zhirakovskaya E."/>
        </authorList>
    </citation>
    <scope>NUCLEOTIDE SEQUENCE</scope>
</reference>
<dbReference type="Pfam" id="PF01522">
    <property type="entry name" value="Polysacc_deac_1"/>
    <property type="match status" value="1"/>
</dbReference>
<keyword evidence="1" id="KW-0472">Membrane</keyword>
<feature type="transmembrane region" description="Helical" evidence="1">
    <location>
        <begin position="7"/>
        <end position="23"/>
    </location>
</feature>
<dbReference type="SUPFAM" id="SSF88713">
    <property type="entry name" value="Glycoside hydrolase/deacetylase"/>
    <property type="match status" value="1"/>
</dbReference>
<dbReference type="GO" id="GO:0005975">
    <property type="term" value="P:carbohydrate metabolic process"/>
    <property type="evidence" value="ECO:0007669"/>
    <property type="project" value="InterPro"/>
</dbReference>
<evidence type="ECO:0000259" key="2">
    <source>
        <dbReference type="PROSITE" id="PS51677"/>
    </source>
</evidence>
<name>A0A3B0TWR5_9ZZZZ</name>
<feature type="transmembrane region" description="Helical" evidence="1">
    <location>
        <begin position="29"/>
        <end position="50"/>
    </location>
</feature>
<keyword evidence="1" id="KW-0812">Transmembrane</keyword>
<dbReference type="InterPro" id="IPR002509">
    <property type="entry name" value="NODB_dom"/>
</dbReference>
<dbReference type="PROSITE" id="PS51677">
    <property type="entry name" value="NODB"/>
    <property type="match status" value="1"/>
</dbReference>
<dbReference type="InterPro" id="IPR011330">
    <property type="entry name" value="Glyco_hydro/deAcase_b/a-brl"/>
</dbReference>
<organism evidence="3">
    <name type="scientific">hydrothermal vent metagenome</name>
    <dbReference type="NCBI Taxonomy" id="652676"/>
    <lineage>
        <taxon>unclassified sequences</taxon>
        <taxon>metagenomes</taxon>
        <taxon>ecological metagenomes</taxon>
    </lineage>
</organism>